<dbReference type="InterPro" id="IPR052344">
    <property type="entry name" value="Transposase-related"/>
</dbReference>
<dbReference type="PANTHER" id="PTHR33678:SF1">
    <property type="entry name" value="BLL1576 PROTEIN"/>
    <property type="match status" value="1"/>
</dbReference>
<name>A0ABR7IB15_9FIRM</name>
<evidence type="ECO:0000259" key="1">
    <source>
        <dbReference type="Pfam" id="PF03050"/>
    </source>
</evidence>
<accession>A0ABR7IB15</accession>
<dbReference type="EMBL" id="JACOQH010000006">
    <property type="protein sequence ID" value="MBC5754149.1"/>
    <property type="molecule type" value="Genomic_DNA"/>
</dbReference>
<gene>
    <name evidence="2" type="ORF">H8Z76_09025</name>
</gene>
<feature type="domain" description="Transposase IS66 central" evidence="1">
    <location>
        <begin position="49"/>
        <end position="114"/>
    </location>
</feature>
<evidence type="ECO:0000313" key="3">
    <source>
        <dbReference type="Proteomes" id="UP000621540"/>
    </source>
</evidence>
<proteinExistence type="predicted"/>
<organism evidence="2 3">
    <name type="scientific">Roseburia yibonii</name>
    <dbReference type="NCBI Taxonomy" id="2763063"/>
    <lineage>
        <taxon>Bacteria</taxon>
        <taxon>Bacillati</taxon>
        <taxon>Bacillota</taxon>
        <taxon>Clostridia</taxon>
        <taxon>Lachnospirales</taxon>
        <taxon>Lachnospiraceae</taxon>
        <taxon>Roseburia</taxon>
    </lineage>
</organism>
<sequence length="150" mass="17193">MLDMKKVHDKALLSGKDEVSCYHRYKFDMEYDSIIKTAYGENPLPETSAKKRGRKKKSKVLNLICRLDNYKESVCLFLKNLCVPFDNNQAERDLRMVKVKTKVSGCFRSEKGAQEYLTIMSYIGSARKHGINAFTAIREALNGTPDIIFN</sequence>
<comment type="caution">
    <text evidence="2">The sequence shown here is derived from an EMBL/GenBank/DDBJ whole genome shotgun (WGS) entry which is preliminary data.</text>
</comment>
<protein>
    <submittedName>
        <fullName evidence="2">Transposase</fullName>
    </submittedName>
</protein>
<dbReference type="PANTHER" id="PTHR33678">
    <property type="entry name" value="BLL1576 PROTEIN"/>
    <property type="match status" value="1"/>
</dbReference>
<dbReference type="Proteomes" id="UP000621540">
    <property type="component" value="Unassembled WGS sequence"/>
</dbReference>
<reference evidence="2 3" key="1">
    <citation type="submission" date="2020-08" db="EMBL/GenBank/DDBJ databases">
        <title>Genome public.</title>
        <authorList>
            <person name="Liu C."/>
            <person name="Sun Q."/>
        </authorList>
    </citation>
    <scope>NUCLEOTIDE SEQUENCE [LARGE SCALE GENOMIC DNA]</scope>
    <source>
        <strain evidence="2 3">BX0805</strain>
    </source>
</reference>
<keyword evidence="3" id="KW-1185">Reference proteome</keyword>
<dbReference type="Pfam" id="PF03050">
    <property type="entry name" value="DDE_Tnp_IS66"/>
    <property type="match status" value="1"/>
</dbReference>
<dbReference type="InterPro" id="IPR004291">
    <property type="entry name" value="Transposase_IS66_central"/>
</dbReference>
<evidence type="ECO:0000313" key="2">
    <source>
        <dbReference type="EMBL" id="MBC5754149.1"/>
    </source>
</evidence>